<evidence type="ECO:0000313" key="2">
    <source>
        <dbReference type="Proteomes" id="UP000714915"/>
    </source>
</evidence>
<gene>
    <name evidence="1" type="ORF">KC669_02985</name>
</gene>
<evidence type="ECO:0000313" key="1">
    <source>
        <dbReference type="EMBL" id="MCA9386975.1"/>
    </source>
</evidence>
<dbReference type="AlphaFoldDB" id="A0A955LA56"/>
<name>A0A955LA56_9BACT</name>
<evidence type="ECO:0008006" key="3">
    <source>
        <dbReference type="Google" id="ProtNLM"/>
    </source>
</evidence>
<sequence length="199" mass="23270">MSKYDTSLEMLFVSKVRIKSLKYFLLNPGSKIHLRGAVREFKEEINAVRRELLRLEEMALLKTETGGNRKYFFLNIEHPFIDELISMFHKSYGIGSEIINNSRKLGTIDYAILTPSYTKMAYYGSQVIDMAIIGVVDMHLLSSIVKEFESDFGREIHYTVLKPSEFQIRKRRKDDFIMNLMIQDVVMLLGNHEDFIKEK</sequence>
<reference evidence="1" key="2">
    <citation type="journal article" date="2021" name="Microbiome">
        <title>Successional dynamics and alternative stable states in a saline activated sludge microbial community over 9 years.</title>
        <authorList>
            <person name="Wang Y."/>
            <person name="Ye J."/>
            <person name="Ju F."/>
            <person name="Liu L."/>
            <person name="Boyd J.A."/>
            <person name="Deng Y."/>
            <person name="Parks D.H."/>
            <person name="Jiang X."/>
            <person name="Yin X."/>
            <person name="Woodcroft B.J."/>
            <person name="Tyson G.W."/>
            <person name="Hugenholtz P."/>
            <person name="Polz M.F."/>
            <person name="Zhang T."/>
        </authorList>
    </citation>
    <scope>NUCLEOTIDE SEQUENCE</scope>
    <source>
        <strain evidence="1">HKST-UBA09</strain>
    </source>
</reference>
<dbReference type="Proteomes" id="UP000714915">
    <property type="component" value="Unassembled WGS sequence"/>
</dbReference>
<reference evidence="1" key="1">
    <citation type="submission" date="2020-04" db="EMBL/GenBank/DDBJ databases">
        <authorList>
            <person name="Zhang T."/>
        </authorList>
    </citation>
    <scope>NUCLEOTIDE SEQUENCE</scope>
    <source>
        <strain evidence="1">HKST-UBA09</strain>
    </source>
</reference>
<dbReference type="EMBL" id="JAGQLF010000031">
    <property type="protein sequence ID" value="MCA9386975.1"/>
    <property type="molecule type" value="Genomic_DNA"/>
</dbReference>
<protein>
    <recommendedName>
        <fullName evidence="3">Transcriptional regulator</fullName>
    </recommendedName>
</protein>
<comment type="caution">
    <text evidence="1">The sequence shown here is derived from an EMBL/GenBank/DDBJ whole genome shotgun (WGS) entry which is preliminary data.</text>
</comment>
<organism evidence="1 2">
    <name type="scientific">Candidatus Dojkabacteria bacterium</name>
    <dbReference type="NCBI Taxonomy" id="2099670"/>
    <lineage>
        <taxon>Bacteria</taxon>
        <taxon>Candidatus Dojkabacteria</taxon>
    </lineage>
</organism>
<accession>A0A955LA56</accession>
<proteinExistence type="predicted"/>